<dbReference type="Pfam" id="PF08011">
    <property type="entry name" value="PDDEXK_9"/>
    <property type="match status" value="1"/>
</dbReference>
<feature type="domain" description="AAA-ATPase-like" evidence="1">
    <location>
        <begin position="18"/>
        <end position="202"/>
    </location>
</feature>
<reference evidence="2 3" key="1">
    <citation type="submission" date="2020-08" db="EMBL/GenBank/DDBJ databases">
        <authorList>
            <person name="Liu C."/>
            <person name="Sun Q."/>
        </authorList>
    </citation>
    <scope>NUCLEOTIDE SEQUENCE [LARGE SCALE GENOMIC DNA]</scope>
    <source>
        <strain evidence="2 3">NSJ-61</strain>
    </source>
</reference>
<dbReference type="InterPro" id="IPR018631">
    <property type="entry name" value="AAA-ATPase-like_dom"/>
</dbReference>
<dbReference type="RefSeq" id="WP_158552730.1">
    <property type="nucleotide sequence ID" value="NZ_CP060636.1"/>
</dbReference>
<gene>
    <name evidence="2" type="ORF">H9Q80_09285</name>
</gene>
<dbReference type="EMBL" id="CP060636">
    <property type="protein sequence ID" value="QNM14104.1"/>
    <property type="molecule type" value="Genomic_DNA"/>
</dbReference>
<dbReference type="KEGG" id="ehn:H9Q80_09285"/>
<dbReference type="PANTHER" id="PTHR34825:SF1">
    <property type="entry name" value="AAA-ATPASE-LIKE DOMAIN-CONTAINING PROTEIN"/>
    <property type="match status" value="1"/>
</dbReference>
<name>A0A7G9GTH2_9FIRM</name>
<evidence type="ECO:0000313" key="3">
    <source>
        <dbReference type="Proteomes" id="UP000515856"/>
    </source>
</evidence>
<dbReference type="Pfam" id="PF09820">
    <property type="entry name" value="AAA-ATPase_like"/>
    <property type="match status" value="1"/>
</dbReference>
<dbReference type="InterPro" id="IPR012547">
    <property type="entry name" value="PDDEXK_9"/>
</dbReference>
<dbReference type="PANTHER" id="PTHR34825">
    <property type="entry name" value="CONSERVED PROTEIN, WITH A WEAK D-GALACTARATE DEHYDRATASE/ALTRONATE HYDROLASE DOMAIN"/>
    <property type="match status" value="1"/>
</dbReference>
<dbReference type="Proteomes" id="UP000515856">
    <property type="component" value="Chromosome"/>
</dbReference>
<dbReference type="SUPFAM" id="SSF52540">
    <property type="entry name" value="P-loop containing nucleoside triphosphate hydrolases"/>
    <property type="match status" value="1"/>
</dbReference>
<evidence type="ECO:0000313" key="2">
    <source>
        <dbReference type="EMBL" id="QNM14104.1"/>
    </source>
</evidence>
<keyword evidence="3" id="KW-1185">Reference proteome</keyword>
<dbReference type="InterPro" id="IPR027417">
    <property type="entry name" value="P-loop_NTPase"/>
</dbReference>
<dbReference type="AlphaFoldDB" id="A0A7G9GTH2"/>
<protein>
    <submittedName>
        <fullName evidence="2">AAA family ATPase</fullName>
    </submittedName>
</protein>
<evidence type="ECO:0000259" key="1">
    <source>
        <dbReference type="Pfam" id="PF09820"/>
    </source>
</evidence>
<sequence length="521" mass="61455">MYYLDTNNPVELFKRVLKNKIYVDKSMLINKLNDFIGSEDCYFCITRPRRFGKTINANMLGAYYTQGYDTHDLFKDLKIVQTASYEEHINKHHVIYIDFSNVPQNCNSYEQYIDSIYKKMRKDLIDYFHIEVHETDDSLSDFFLASQEKFIFIIDEWDSIFYEDFMQEKDKFEYLKFLKRLLKSKTYVELVYMTGVLPIAKYSTGSELNMFKEYNFMNDSTYEDYFGFDEKEVKELTQHFSKPSYEVLKEWYDGYYKSDDTSLFNPRSVSFALRDGVCKNYWTETGPMNEIAEYIEHNVGAVREDIVKMVAGIPIRVKLKGYSASDLRLNSRDEILSAMVVFGFLSYHNGYLRIPNFELMEKFEATLERKSMGGVAEVVENSEKILEETINGNAEKVAEMIELAHDKEIPFIQYNDENSMSCLITLCYLKARDDYEVTREDKSGKGYVDFLFKPKNYGDPAIILELKYDKNAQEAINQIKEKNYIEKVKNVRECLLVGINYDKKNKEHTCIIEKMIQEVYE</sequence>
<organism evidence="2 3">
    <name type="scientific">[Eubacterium] hominis</name>
    <dbReference type="NCBI Taxonomy" id="2764325"/>
    <lineage>
        <taxon>Bacteria</taxon>
        <taxon>Bacillati</taxon>
        <taxon>Bacillota</taxon>
        <taxon>Erysipelotrichia</taxon>
        <taxon>Erysipelotrichales</taxon>
        <taxon>Erysipelotrichaceae</taxon>
        <taxon>Amedibacillus</taxon>
    </lineage>
</organism>
<proteinExistence type="predicted"/>
<accession>A0A7G9GTH2</accession>